<sequence>METINWICKKEQWEKAVDFHGHVCGGLALGVRAAVEAQRRLRIERAEDEEIVCITENDACCVDGIQAILGCTVGKGNLIYRGTGKLAFSFFDRRRNISFRLAAKDKKEDLHGEEYIDYVMSAPLEEIFTEGKPRAGMPEPARHMASVKCQICGEAAPESRIRVMDGKLVCLDCLGPVHRERGWDRL</sequence>
<comment type="caution">
    <text evidence="6">The sequence shown here is derived from an EMBL/GenBank/DDBJ whole genome shotgun (WGS) entry which is preliminary data.</text>
</comment>
<evidence type="ECO:0000256" key="1">
    <source>
        <dbReference type="ARBA" id="ARBA00022723"/>
    </source>
</evidence>
<reference evidence="6" key="1">
    <citation type="submission" date="2020-10" db="EMBL/GenBank/DDBJ databases">
        <authorList>
            <person name="Gilroy R."/>
        </authorList>
    </citation>
    <scope>NUCLEOTIDE SEQUENCE</scope>
    <source>
        <strain evidence="6">ChiHcec3-6078</strain>
    </source>
</reference>
<accession>A0A9D1I3S7</accession>
<dbReference type="Proteomes" id="UP000824090">
    <property type="component" value="Unassembled WGS sequence"/>
</dbReference>
<dbReference type="InterPro" id="IPR003814">
    <property type="entry name" value="FmdEsu_dom"/>
</dbReference>
<feature type="domain" description="Zinc finger DksA/TraR C4-type" evidence="4">
    <location>
        <begin position="149"/>
        <end position="174"/>
    </location>
</feature>
<dbReference type="Pfam" id="PF02663">
    <property type="entry name" value="FmdE"/>
    <property type="match status" value="1"/>
</dbReference>
<dbReference type="AlphaFoldDB" id="A0A9D1I3S7"/>
<dbReference type="PANTHER" id="PTHR39418">
    <property type="entry name" value="DEHYDROGENASE-RELATED"/>
    <property type="match status" value="1"/>
</dbReference>
<dbReference type="PIRSF" id="PIRSF006578">
    <property type="entry name" value="FwdE"/>
    <property type="match status" value="1"/>
</dbReference>
<evidence type="ECO:0000259" key="5">
    <source>
        <dbReference type="Pfam" id="PF02663"/>
    </source>
</evidence>
<keyword evidence="3" id="KW-0862">Zinc</keyword>
<dbReference type="SUPFAM" id="SSF143555">
    <property type="entry name" value="FwdE-like"/>
    <property type="match status" value="1"/>
</dbReference>
<dbReference type="InterPro" id="IPR000962">
    <property type="entry name" value="Znf_DskA_TraR"/>
</dbReference>
<dbReference type="PANTHER" id="PTHR39418:SF1">
    <property type="entry name" value="DEHYDROGENASE"/>
    <property type="match status" value="1"/>
</dbReference>
<keyword evidence="2" id="KW-0863">Zinc-finger</keyword>
<reference evidence="6" key="2">
    <citation type="journal article" date="2021" name="PeerJ">
        <title>Extensive microbial diversity within the chicken gut microbiome revealed by metagenomics and culture.</title>
        <authorList>
            <person name="Gilroy R."/>
            <person name="Ravi A."/>
            <person name="Getino M."/>
            <person name="Pursley I."/>
            <person name="Horton D.L."/>
            <person name="Alikhan N.F."/>
            <person name="Baker D."/>
            <person name="Gharbi K."/>
            <person name="Hall N."/>
            <person name="Watson M."/>
            <person name="Adriaenssens E.M."/>
            <person name="Foster-Nyarko E."/>
            <person name="Jarju S."/>
            <person name="Secka A."/>
            <person name="Antonio M."/>
            <person name="Oren A."/>
            <person name="Chaudhuri R.R."/>
            <person name="La Ragione R."/>
            <person name="Hildebrand F."/>
            <person name="Pallen M.J."/>
        </authorList>
    </citation>
    <scope>NUCLEOTIDE SEQUENCE</scope>
    <source>
        <strain evidence="6">ChiHcec3-6078</strain>
    </source>
</reference>
<dbReference type="EMBL" id="DVMP01000145">
    <property type="protein sequence ID" value="HIU26380.1"/>
    <property type="molecule type" value="Genomic_DNA"/>
</dbReference>
<feature type="domain" description="Formylmethanofuran dehydrogenase subunit E" evidence="5">
    <location>
        <begin position="19"/>
        <end position="128"/>
    </location>
</feature>
<gene>
    <name evidence="6" type="ORF">IAC50_07820</name>
</gene>
<evidence type="ECO:0000313" key="7">
    <source>
        <dbReference type="Proteomes" id="UP000824090"/>
    </source>
</evidence>
<name>A0A9D1I3S7_9FIRM</name>
<evidence type="ECO:0000313" key="6">
    <source>
        <dbReference type="EMBL" id="HIU26380.1"/>
    </source>
</evidence>
<dbReference type="Gene3D" id="3.30.1330.130">
    <property type="match status" value="1"/>
</dbReference>
<dbReference type="InterPro" id="IPR053194">
    <property type="entry name" value="tRNA_methyltr_O"/>
</dbReference>
<dbReference type="GO" id="GO:0008270">
    <property type="term" value="F:zinc ion binding"/>
    <property type="evidence" value="ECO:0007669"/>
    <property type="project" value="UniProtKB-KW"/>
</dbReference>
<keyword evidence="1" id="KW-0479">Metal-binding</keyword>
<proteinExistence type="predicted"/>
<evidence type="ECO:0000259" key="4">
    <source>
        <dbReference type="Pfam" id="PF01258"/>
    </source>
</evidence>
<dbReference type="Pfam" id="PF01258">
    <property type="entry name" value="zf-dskA_traR"/>
    <property type="match status" value="1"/>
</dbReference>
<evidence type="ECO:0000256" key="3">
    <source>
        <dbReference type="ARBA" id="ARBA00022833"/>
    </source>
</evidence>
<protein>
    <submittedName>
        <fullName evidence="6">TraR/DksA C4-type zinc finger protein</fullName>
    </submittedName>
</protein>
<organism evidence="6 7">
    <name type="scientific">Candidatus Allocopromorpha excrementigallinarum</name>
    <dbReference type="NCBI Taxonomy" id="2840742"/>
    <lineage>
        <taxon>Bacteria</taxon>
        <taxon>Bacillati</taxon>
        <taxon>Bacillota</taxon>
        <taxon>Clostridia</taxon>
        <taxon>Eubacteriales</taxon>
        <taxon>Eubacteriaceae</taxon>
        <taxon>Eubacteriaceae incertae sedis</taxon>
        <taxon>Candidatus Allocopromorpha</taxon>
    </lineage>
</organism>
<dbReference type="InterPro" id="IPR026328">
    <property type="entry name" value="FmdE"/>
</dbReference>
<evidence type="ECO:0000256" key="2">
    <source>
        <dbReference type="ARBA" id="ARBA00022771"/>
    </source>
</evidence>